<dbReference type="PROSITE" id="PS51257">
    <property type="entry name" value="PROKAR_LIPOPROTEIN"/>
    <property type="match status" value="1"/>
</dbReference>
<keyword evidence="1" id="KW-0472">Membrane</keyword>
<dbReference type="RefSeq" id="WP_159449995.1">
    <property type="nucleotide sequence ID" value="NZ_FUYV01000006.1"/>
</dbReference>
<feature type="transmembrane region" description="Helical" evidence="1">
    <location>
        <begin position="7"/>
        <end position="24"/>
    </location>
</feature>
<evidence type="ECO:0000313" key="3">
    <source>
        <dbReference type="Proteomes" id="UP000191055"/>
    </source>
</evidence>
<dbReference type="STRING" id="889453.SAMN03080601_01465"/>
<keyword evidence="3" id="KW-1185">Reference proteome</keyword>
<evidence type="ECO:0000256" key="1">
    <source>
        <dbReference type="SAM" id="Phobius"/>
    </source>
</evidence>
<dbReference type="Proteomes" id="UP000191055">
    <property type="component" value="Unassembled WGS sequence"/>
</dbReference>
<gene>
    <name evidence="2" type="ORF">SAMN03080601_01465</name>
</gene>
<name>A0A1T5EYW9_9BACT</name>
<proteinExistence type="predicted"/>
<accession>A0A1T5EYW9</accession>
<reference evidence="2 3" key="1">
    <citation type="submission" date="2017-02" db="EMBL/GenBank/DDBJ databases">
        <authorList>
            <person name="Peterson S.W."/>
        </authorList>
    </citation>
    <scope>NUCLEOTIDE SEQUENCE [LARGE SCALE GENOMIC DNA]</scope>
    <source>
        <strain evidence="2 3">DSM 24412</strain>
    </source>
</reference>
<keyword evidence="1" id="KW-0812">Transmembrane</keyword>
<organism evidence="2 3">
    <name type="scientific">Alkalitalea saponilacus</name>
    <dbReference type="NCBI Taxonomy" id="889453"/>
    <lineage>
        <taxon>Bacteria</taxon>
        <taxon>Pseudomonadati</taxon>
        <taxon>Bacteroidota</taxon>
        <taxon>Bacteroidia</taxon>
        <taxon>Marinilabiliales</taxon>
        <taxon>Marinilabiliaceae</taxon>
        <taxon>Alkalitalea</taxon>
    </lineage>
</organism>
<keyword evidence="1" id="KW-1133">Transmembrane helix</keyword>
<dbReference type="EMBL" id="FUYV01000006">
    <property type="protein sequence ID" value="SKB89081.1"/>
    <property type="molecule type" value="Genomic_DNA"/>
</dbReference>
<sequence>MINKKPTSLVFIGIIIISCIIFMGCEKDEYTTQTEILSQSEDFVDYLNALADFVEEIQNDSHNKHVIGQINGENIYKTSKSINAEIFYKIFEARSKFVSIHPEYAKMNIIDKNIMVDKAVMNSDRLIKSFNINTSFNVRLKSGQVENTSSNGNFLYEWFSNFEDAFNACRNYSQANNNVESGGYLFPNGRAILIIDKNATDTTMVMPVSKNGMPSGTITYHFHDQNKYPSPTDSITMQFMKSYGVDSLIIVTPNGIHGYGGF</sequence>
<evidence type="ECO:0000313" key="2">
    <source>
        <dbReference type="EMBL" id="SKB89081.1"/>
    </source>
</evidence>
<protein>
    <submittedName>
        <fullName evidence="2">Uncharacterized protein</fullName>
    </submittedName>
</protein>
<dbReference type="AlphaFoldDB" id="A0A1T5EYW9"/>